<protein>
    <submittedName>
        <fullName evidence="1">Uncharacterized protein</fullName>
    </submittedName>
</protein>
<name>A0A1S0UFR8_LOALO</name>
<proteinExistence type="predicted"/>
<sequence>MSTSSQLIWDRTLLLWSSKVEGWEVWALNPYTLEDLEADFVDFMLGFRHSQVVS</sequence>
<dbReference type="OrthoDB" id="1306014at2759"/>
<reference evidence="1" key="1">
    <citation type="submission" date="2012-04" db="EMBL/GenBank/DDBJ databases">
        <title>The Genome Sequence of Loa loa.</title>
        <authorList>
            <consortium name="The Broad Institute Genome Sequencing Platform"/>
            <consortium name="Broad Institute Genome Sequencing Center for Infectious Disease"/>
            <person name="Nutman T.B."/>
            <person name="Fink D.L."/>
            <person name="Russ C."/>
            <person name="Young S."/>
            <person name="Zeng Q."/>
            <person name="Gargeya S."/>
            <person name="Alvarado L."/>
            <person name="Berlin A."/>
            <person name="Chapman S.B."/>
            <person name="Chen Z."/>
            <person name="Freedman E."/>
            <person name="Gellesch M."/>
            <person name="Goldberg J."/>
            <person name="Griggs A."/>
            <person name="Gujja S."/>
            <person name="Heilman E.R."/>
            <person name="Heiman D."/>
            <person name="Howarth C."/>
            <person name="Mehta T."/>
            <person name="Neiman D."/>
            <person name="Pearson M."/>
            <person name="Roberts A."/>
            <person name="Saif S."/>
            <person name="Shea T."/>
            <person name="Shenoy N."/>
            <person name="Sisk P."/>
            <person name="Stolte C."/>
            <person name="Sykes S."/>
            <person name="White J."/>
            <person name="Yandava C."/>
            <person name="Haas B."/>
            <person name="Henn M.R."/>
            <person name="Nusbaum C."/>
            <person name="Birren B."/>
        </authorList>
    </citation>
    <scope>NUCLEOTIDE SEQUENCE [LARGE SCALE GENOMIC DNA]</scope>
</reference>
<dbReference type="AlphaFoldDB" id="A0A1S0UFR8"/>
<dbReference type="InParanoid" id="A0A1S0UFR8"/>
<dbReference type="GeneID" id="31251880"/>
<dbReference type="CTD" id="31251880"/>
<dbReference type="RefSeq" id="XP_020305346.1">
    <property type="nucleotide sequence ID" value="XM_020450920.1"/>
</dbReference>
<organism evidence="1">
    <name type="scientific">Loa loa</name>
    <name type="common">Eye worm</name>
    <name type="synonym">Filaria loa</name>
    <dbReference type="NCBI Taxonomy" id="7209"/>
    <lineage>
        <taxon>Eukaryota</taxon>
        <taxon>Metazoa</taxon>
        <taxon>Ecdysozoa</taxon>
        <taxon>Nematoda</taxon>
        <taxon>Chromadorea</taxon>
        <taxon>Rhabditida</taxon>
        <taxon>Spirurina</taxon>
        <taxon>Spiruromorpha</taxon>
        <taxon>Filarioidea</taxon>
        <taxon>Onchocercidae</taxon>
        <taxon>Loa</taxon>
    </lineage>
</organism>
<accession>A0A1S0UFR8</accession>
<dbReference type="EMBL" id="JH712305">
    <property type="protein sequence ID" value="EJD74425.1"/>
    <property type="molecule type" value="Genomic_DNA"/>
</dbReference>
<dbReference type="KEGG" id="loa:LOAG_18256"/>
<evidence type="ECO:0000313" key="1">
    <source>
        <dbReference type="EMBL" id="EJD74425.1"/>
    </source>
</evidence>
<gene>
    <name evidence="1" type="ORF">LOAG_18256</name>
</gene>